<accession>A0ABN7VE85</accession>
<dbReference type="SUPFAM" id="SSF81631">
    <property type="entry name" value="PAP/OAS1 substrate-binding domain"/>
    <property type="match status" value="1"/>
</dbReference>
<gene>
    <name evidence="1" type="ORF">GMARGA_LOCUS17428</name>
</gene>
<name>A0ABN7VE85_GIGMA</name>
<protein>
    <submittedName>
        <fullName evidence="1">21504_t:CDS:1</fullName>
    </submittedName>
</protein>
<organism evidence="1 2">
    <name type="scientific">Gigaspora margarita</name>
    <dbReference type="NCBI Taxonomy" id="4874"/>
    <lineage>
        <taxon>Eukaryota</taxon>
        <taxon>Fungi</taxon>
        <taxon>Fungi incertae sedis</taxon>
        <taxon>Mucoromycota</taxon>
        <taxon>Glomeromycotina</taxon>
        <taxon>Glomeromycetes</taxon>
        <taxon>Diversisporales</taxon>
        <taxon>Gigasporaceae</taxon>
        <taxon>Gigaspora</taxon>
    </lineage>
</organism>
<dbReference type="EMBL" id="CAJVQB010013200">
    <property type="protein sequence ID" value="CAG8760589.1"/>
    <property type="molecule type" value="Genomic_DNA"/>
</dbReference>
<dbReference type="Proteomes" id="UP000789901">
    <property type="component" value="Unassembled WGS sequence"/>
</dbReference>
<evidence type="ECO:0000313" key="2">
    <source>
        <dbReference type="Proteomes" id="UP000789901"/>
    </source>
</evidence>
<reference evidence="1 2" key="1">
    <citation type="submission" date="2021-06" db="EMBL/GenBank/DDBJ databases">
        <authorList>
            <person name="Kallberg Y."/>
            <person name="Tangrot J."/>
            <person name="Rosling A."/>
        </authorList>
    </citation>
    <scope>NUCLEOTIDE SEQUENCE [LARGE SCALE GENOMIC DNA]</scope>
    <source>
        <strain evidence="1 2">120-4 pot B 10/14</strain>
    </source>
</reference>
<keyword evidence="2" id="KW-1185">Reference proteome</keyword>
<dbReference type="PANTHER" id="PTHR12271">
    <property type="entry name" value="POLY A POLYMERASE CID PAP -RELATED"/>
    <property type="match status" value="1"/>
</dbReference>
<comment type="caution">
    <text evidence="1">The sequence shown here is derived from an EMBL/GenBank/DDBJ whole genome shotgun (WGS) entry which is preliminary data.</text>
</comment>
<dbReference type="Gene3D" id="1.10.1410.10">
    <property type="match status" value="1"/>
</dbReference>
<sequence>CGTLSSYTWTCMVLNFLQMRYPPILPVLKINEKELLEVEHKNNETSGLLFKNYESIGGLLFKNNKNNV</sequence>
<evidence type="ECO:0000313" key="1">
    <source>
        <dbReference type="EMBL" id="CAG8760589.1"/>
    </source>
</evidence>
<proteinExistence type="predicted"/>
<dbReference type="PANTHER" id="PTHR12271:SF113">
    <property type="entry name" value="POLY(A) RNA POLYMERASE CID11"/>
    <property type="match status" value="1"/>
</dbReference>
<feature type="non-terminal residue" evidence="1">
    <location>
        <position position="1"/>
    </location>
</feature>